<evidence type="ECO:0000313" key="6">
    <source>
        <dbReference type="Proteomes" id="UP000275385"/>
    </source>
</evidence>
<evidence type="ECO:0000256" key="2">
    <source>
        <dbReference type="ARBA" id="ARBA00008724"/>
    </source>
</evidence>
<dbReference type="AlphaFoldDB" id="A0A420YB94"/>
<comment type="caution">
    <text evidence="5">The sequence shown here is derived from an EMBL/GenBank/DDBJ whole genome shotgun (WGS) entry which is preliminary data.</text>
</comment>
<evidence type="ECO:0000259" key="3">
    <source>
        <dbReference type="Pfam" id="PF01709"/>
    </source>
</evidence>
<dbReference type="InterPro" id="IPR002876">
    <property type="entry name" value="Transcrip_reg_TACO1-like"/>
</dbReference>
<dbReference type="InterPro" id="IPR029072">
    <property type="entry name" value="YebC-like"/>
</dbReference>
<dbReference type="PANTHER" id="PTHR12532:SF0">
    <property type="entry name" value="TRANSLATIONAL ACTIVATOR OF CYTOCHROME C OXIDASE 1"/>
    <property type="match status" value="1"/>
</dbReference>
<dbReference type="Proteomes" id="UP000275385">
    <property type="component" value="Unassembled WGS sequence"/>
</dbReference>
<dbReference type="InterPro" id="IPR026564">
    <property type="entry name" value="Transcrip_reg_TACO1-like_dom3"/>
</dbReference>
<dbReference type="EMBL" id="QVQW01000023">
    <property type="protein sequence ID" value="RKU45179.1"/>
    <property type="molecule type" value="Genomic_DNA"/>
</dbReference>
<dbReference type="InterPro" id="IPR017856">
    <property type="entry name" value="Integrase-like_N"/>
</dbReference>
<reference evidence="5 6" key="1">
    <citation type="submission" date="2018-08" db="EMBL/GenBank/DDBJ databases">
        <title>Draft genome of the lignicolous fungus Coniochaeta pulveracea.</title>
        <authorList>
            <person name="Borstlap C.J."/>
            <person name="De Witt R.N."/>
            <person name="Botha A."/>
            <person name="Volschenk H."/>
        </authorList>
    </citation>
    <scope>NUCLEOTIDE SEQUENCE [LARGE SCALE GENOMIC DNA]</scope>
    <source>
        <strain evidence="5 6">CAB683</strain>
    </source>
</reference>
<dbReference type="Pfam" id="PF20772">
    <property type="entry name" value="TACO1_YebC_N"/>
    <property type="match status" value="1"/>
</dbReference>
<name>A0A420YB94_9PEZI</name>
<sequence>MASILRGLNPLLRAVVVQPRTTIGPSPSLCFQCRRSLSTSSVQLSGHNKWSKIKHKKAAADKKISKVNSYLCKQLTLYSKLYGPDPNMNPALAAAITNAKKAGVQKAKMEAAIARGQGRSTEGATLQSFTHEAILPPSIALIIEAEGDNTNRIRADLDLIVRKGKATVSGSKFYFSRLGRVVFEKTEAIGVDEVMDQAIEAGAEDLDTDDEGNIVIWTQPTQTTQIMQAVGDAHKLKVLSADIMWVPNEETKTVLDSGKDLQTFTELVEALRENSDVQAIYANVSRGNVSDEEWAALEDNLDV</sequence>
<dbReference type="SUPFAM" id="SSF75625">
    <property type="entry name" value="YebC-like"/>
    <property type="match status" value="1"/>
</dbReference>
<dbReference type="PANTHER" id="PTHR12532">
    <property type="entry name" value="TRANSLATIONAL ACTIVATOR OF CYTOCHROME C OXIDASE 1"/>
    <property type="match status" value="1"/>
</dbReference>
<accession>A0A420YB94</accession>
<dbReference type="Pfam" id="PF01709">
    <property type="entry name" value="Transcrip_reg"/>
    <property type="match status" value="1"/>
</dbReference>
<comment type="similarity">
    <text evidence="2">Belongs to the TACO1 family.</text>
</comment>
<feature type="domain" description="TACO1/YebC-like N-terminal" evidence="4">
    <location>
        <begin position="48"/>
        <end position="118"/>
    </location>
</feature>
<organism evidence="5 6">
    <name type="scientific">Coniochaeta pulveracea</name>
    <dbReference type="NCBI Taxonomy" id="177199"/>
    <lineage>
        <taxon>Eukaryota</taxon>
        <taxon>Fungi</taxon>
        <taxon>Dikarya</taxon>
        <taxon>Ascomycota</taxon>
        <taxon>Pezizomycotina</taxon>
        <taxon>Sordariomycetes</taxon>
        <taxon>Sordariomycetidae</taxon>
        <taxon>Coniochaetales</taxon>
        <taxon>Coniochaetaceae</taxon>
        <taxon>Coniochaeta</taxon>
    </lineage>
</organism>
<dbReference type="Gene3D" id="3.30.70.980">
    <property type="match status" value="2"/>
</dbReference>
<evidence type="ECO:0000313" key="5">
    <source>
        <dbReference type="EMBL" id="RKU45179.1"/>
    </source>
</evidence>
<dbReference type="OrthoDB" id="2017544at2759"/>
<dbReference type="FunFam" id="1.10.10.200:FF:000002">
    <property type="entry name" value="Probable transcriptional regulatory protein CLM62_37755"/>
    <property type="match status" value="1"/>
</dbReference>
<comment type="subcellular location">
    <subcellularLocation>
        <location evidence="1">Mitochondrion</location>
    </subcellularLocation>
</comment>
<dbReference type="InterPro" id="IPR049083">
    <property type="entry name" value="TACO1_YebC_N"/>
</dbReference>
<dbReference type="InterPro" id="IPR048300">
    <property type="entry name" value="TACO1_YebC-like_2nd/3rd_dom"/>
</dbReference>
<evidence type="ECO:0000259" key="4">
    <source>
        <dbReference type="Pfam" id="PF20772"/>
    </source>
</evidence>
<dbReference type="Gene3D" id="1.10.10.200">
    <property type="match status" value="1"/>
</dbReference>
<proteinExistence type="inferred from homology"/>
<keyword evidence="6" id="KW-1185">Reference proteome</keyword>
<evidence type="ECO:0008006" key="7">
    <source>
        <dbReference type="Google" id="ProtNLM"/>
    </source>
</evidence>
<dbReference type="HAMAP" id="MF_00693">
    <property type="entry name" value="Transcrip_reg_TACO1"/>
    <property type="match status" value="1"/>
</dbReference>
<feature type="domain" description="TACO1/YebC-like second and third" evidence="3">
    <location>
        <begin position="127"/>
        <end position="284"/>
    </location>
</feature>
<gene>
    <name evidence="5" type="ORF">DL546_006934</name>
</gene>
<protein>
    <recommendedName>
        <fullName evidence="7">Transcriptional regulatory protein</fullName>
    </recommendedName>
</protein>
<dbReference type="GO" id="GO:0005739">
    <property type="term" value="C:mitochondrion"/>
    <property type="evidence" value="ECO:0007669"/>
    <property type="project" value="UniProtKB-SubCell"/>
</dbReference>
<dbReference type="STRING" id="177199.A0A420YB94"/>
<evidence type="ECO:0000256" key="1">
    <source>
        <dbReference type="ARBA" id="ARBA00004173"/>
    </source>
</evidence>